<keyword evidence="5 7" id="KW-1133">Transmembrane helix</keyword>
<gene>
    <name evidence="9" type="ORF">E0L93_12205</name>
</gene>
<feature type="transmembrane region" description="Helical" evidence="7">
    <location>
        <begin position="204"/>
        <end position="224"/>
    </location>
</feature>
<dbReference type="GO" id="GO:0015297">
    <property type="term" value="F:antiporter activity"/>
    <property type="evidence" value="ECO:0007669"/>
    <property type="project" value="InterPro"/>
</dbReference>
<dbReference type="PROSITE" id="PS51201">
    <property type="entry name" value="RCK_N"/>
    <property type="match status" value="1"/>
</dbReference>
<comment type="subcellular location">
    <subcellularLocation>
        <location evidence="1">Membrane</location>
        <topology evidence="1">Multi-pass membrane protein</topology>
    </subcellularLocation>
</comment>
<dbReference type="InterPro" id="IPR006153">
    <property type="entry name" value="Cation/H_exchanger_TM"/>
</dbReference>
<evidence type="ECO:0000313" key="9">
    <source>
        <dbReference type="EMBL" id="TCJ15672.1"/>
    </source>
</evidence>
<evidence type="ECO:0000256" key="5">
    <source>
        <dbReference type="ARBA" id="ARBA00022989"/>
    </source>
</evidence>
<keyword evidence="4 7" id="KW-0812">Transmembrane</keyword>
<feature type="transmembrane region" description="Helical" evidence="7">
    <location>
        <begin position="102"/>
        <end position="123"/>
    </location>
</feature>
<dbReference type="EMBL" id="SKBU01000023">
    <property type="protein sequence ID" value="TCJ15672.1"/>
    <property type="molecule type" value="Genomic_DNA"/>
</dbReference>
<dbReference type="SUPFAM" id="SSF51735">
    <property type="entry name" value="NAD(P)-binding Rossmann-fold domains"/>
    <property type="match status" value="1"/>
</dbReference>
<evidence type="ECO:0000256" key="3">
    <source>
        <dbReference type="ARBA" id="ARBA00022448"/>
    </source>
</evidence>
<keyword evidence="3" id="KW-0813">Transport</keyword>
<feature type="transmembrane region" description="Helical" evidence="7">
    <location>
        <begin position="43"/>
        <end position="62"/>
    </location>
</feature>
<proteinExistence type="inferred from homology"/>
<dbReference type="Proteomes" id="UP000295244">
    <property type="component" value="Unassembled WGS sequence"/>
</dbReference>
<sequence>MLIIAAIVGAVAVRLRQPLIVAFIAVGILVGSVLGWIEPGEPVDLLAEMGIALLLFIVGLKLDLHLIRTMGPVALATGLGQVLFTSIGGFLIALALGFDPVAALYIAIALTFSSTIIIVKLLSDKREIDSLHGRIAVGLLIVQDIVVVIVMIALTAFGEGGEGTDLGWRLFRVAVQGAAFLAAIALLMRYVLPPLLRRLAASPELLVLFSIAWAVFLAATGDFLEFSKEIGAFLAGVSLGSTRYRETIGARLTSVRDFLLLFFFISLGANLDLELLGEKLGAGIIFSLFVLIGNPLILMVIIGVMGYRKRTGFLTGLTVAQISEFSLIFAGLGLSLGHIGPDTLGLITLVGLITISISTYMILYSHPLYERLAPWLSIFERDIEHPEDEGEREEPGAEVIIFGLGRYGSRIAAGLKERGVSLLGVDFDPEAVERWHEKGLPAHYGDAEDPEFPAALPLSKARCVISSVRERSVNLVLLEALREHGFEGKIALTAANEEDARALEKAGADLVFRPYADAADRAVEVLTGA</sequence>
<evidence type="ECO:0000313" key="10">
    <source>
        <dbReference type="Proteomes" id="UP000295244"/>
    </source>
</evidence>
<accession>A0A4V2NW25</accession>
<organism evidence="9 10">
    <name type="scientific">Rubrobacter taiwanensis</name>
    <dbReference type="NCBI Taxonomy" id="185139"/>
    <lineage>
        <taxon>Bacteria</taxon>
        <taxon>Bacillati</taxon>
        <taxon>Actinomycetota</taxon>
        <taxon>Rubrobacteria</taxon>
        <taxon>Rubrobacterales</taxon>
        <taxon>Rubrobacteraceae</taxon>
        <taxon>Rubrobacter</taxon>
    </lineage>
</organism>
<dbReference type="GO" id="GO:1902600">
    <property type="term" value="P:proton transmembrane transport"/>
    <property type="evidence" value="ECO:0007669"/>
    <property type="project" value="InterPro"/>
</dbReference>
<dbReference type="AlphaFoldDB" id="A0A4V2NW25"/>
<feature type="transmembrane region" description="Helical" evidence="7">
    <location>
        <begin position="312"/>
        <end position="332"/>
    </location>
</feature>
<dbReference type="PANTHER" id="PTHR42751">
    <property type="entry name" value="SODIUM/HYDROGEN EXCHANGER FAMILY/TRKA DOMAIN PROTEIN"/>
    <property type="match status" value="1"/>
</dbReference>
<reference evidence="9 10" key="1">
    <citation type="submission" date="2019-03" db="EMBL/GenBank/DDBJ databases">
        <title>Whole genome sequence of a novel Rubrobacter taiwanensis strain, isolated from Yellowstone National Park.</title>
        <authorList>
            <person name="Freed S."/>
            <person name="Ramaley R.F."/>
            <person name="Kyndt J.A."/>
        </authorList>
    </citation>
    <scope>NUCLEOTIDE SEQUENCE [LARGE SCALE GENOMIC DNA]</scope>
    <source>
        <strain evidence="9 10">Yellowstone</strain>
    </source>
</reference>
<dbReference type="GO" id="GO:0016020">
    <property type="term" value="C:membrane"/>
    <property type="evidence" value="ECO:0007669"/>
    <property type="project" value="UniProtKB-SubCell"/>
</dbReference>
<dbReference type="InterPro" id="IPR036291">
    <property type="entry name" value="NAD(P)-bd_dom_sf"/>
</dbReference>
<dbReference type="InterPro" id="IPR038770">
    <property type="entry name" value="Na+/solute_symporter_sf"/>
</dbReference>
<comment type="caution">
    <text evidence="9">The sequence shown here is derived from an EMBL/GenBank/DDBJ whole genome shotgun (WGS) entry which is preliminary data.</text>
</comment>
<dbReference type="PANTHER" id="PTHR42751:SF3">
    <property type="entry name" value="SODIUM_GLUTAMATE SYMPORTER"/>
    <property type="match status" value="1"/>
</dbReference>
<dbReference type="OrthoDB" id="9793589at2"/>
<dbReference type="Gene3D" id="3.40.50.720">
    <property type="entry name" value="NAD(P)-binding Rossmann-like Domain"/>
    <property type="match status" value="1"/>
</dbReference>
<feature type="transmembrane region" description="Helical" evidence="7">
    <location>
        <begin position="135"/>
        <end position="158"/>
    </location>
</feature>
<evidence type="ECO:0000256" key="2">
    <source>
        <dbReference type="ARBA" id="ARBA00005551"/>
    </source>
</evidence>
<feature type="transmembrane region" description="Helical" evidence="7">
    <location>
        <begin position="344"/>
        <end position="363"/>
    </location>
</feature>
<dbReference type="RefSeq" id="WP_132692450.1">
    <property type="nucleotide sequence ID" value="NZ_SKBU01000023.1"/>
</dbReference>
<protein>
    <submittedName>
        <fullName evidence="9">Sodium:proton exchanger</fullName>
    </submittedName>
</protein>
<feature type="transmembrane region" description="Helical" evidence="7">
    <location>
        <begin position="19"/>
        <end position="37"/>
    </location>
</feature>
<evidence type="ECO:0000256" key="4">
    <source>
        <dbReference type="ARBA" id="ARBA00022692"/>
    </source>
</evidence>
<evidence type="ECO:0000256" key="6">
    <source>
        <dbReference type="ARBA" id="ARBA00023136"/>
    </source>
</evidence>
<dbReference type="GO" id="GO:0006813">
    <property type="term" value="P:potassium ion transport"/>
    <property type="evidence" value="ECO:0007669"/>
    <property type="project" value="InterPro"/>
</dbReference>
<dbReference type="Pfam" id="PF02254">
    <property type="entry name" value="TrkA_N"/>
    <property type="match status" value="1"/>
</dbReference>
<dbReference type="InterPro" id="IPR003148">
    <property type="entry name" value="RCK_N"/>
</dbReference>
<dbReference type="Pfam" id="PF00999">
    <property type="entry name" value="Na_H_Exchanger"/>
    <property type="match status" value="1"/>
</dbReference>
<feature type="transmembrane region" description="Helical" evidence="7">
    <location>
        <begin position="170"/>
        <end position="192"/>
    </location>
</feature>
<keyword evidence="10" id="KW-1185">Reference proteome</keyword>
<evidence type="ECO:0000256" key="7">
    <source>
        <dbReference type="SAM" id="Phobius"/>
    </source>
</evidence>
<feature type="transmembrane region" description="Helical" evidence="7">
    <location>
        <begin position="282"/>
        <end position="305"/>
    </location>
</feature>
<feature type="domain" description="RCK N-terminal" evidence="8">
    <location>
        <begin position="396"/>
        <end position="523"/>
    </location>
</feature>
<evidence type="ECO:0000256" key="1">
    <source>
        <dbReference type="ARBA" id="ARBA00004141"/>
    </source>
</evidence>
<dbReference type="Gene3D" id="1.20.1530.20">
    <property type="match status" value="1"/>
</dbReference>
<comment type="similarity">
    <text evidence="2">Belongs to the monovalent cation:proton antiporter 2 (CPA2) transporter (TC 2.A.37) family.</text>
</comment>
<keyword evidence="6 7" id="KW-0472">Membrane</keyword>
<feature type="transmembrane region" description="Helical" evidence="7">
    <location>
        <begin position="74"/>
        <end position="96"/>
    </location>
</feature>
<name>A0A4V2NW25_9ACTN</name>
<evidence type="ECO:0000259" key="8">
    <source>
        <dbReference type="PROSITE" id="PS51201"/>
    </source>
</evidence>